<evidence type="ECO:0000313" key="3">
    <source>
        <dbReference type="Proteomes" id="UP000053144"/>
    </source>
</evidence>
<dbReference type="AlphaFoldDB" id="A0A0L9TZC7"/>
<organism evidence="2 3">
    <name type="scientific">Phaseolus angularis</name>
    <name type="common">Azuki bean</name>
    <name type="synonym">Vigna angularis</name>
    <dbReference type="NCBI Taxonomy" id="3914"/>
    <lineage>
        <taxon>Eukaryota</taxon>
        <taxon>Viridiplantae</taxon>
        <taxon>Streptophyta</taxon>
        <taxon>Embryophyta</taxon>
        <taxon>Tracheophyta</taxon>
        <taxon>Spermatophyta</taxon>
        <taxon>Magnoliopsida</taxon>
        <taxon>eudicotyledons</taxon>
        <taxon>Gunneridae</taxon>
        <taxon>Pentapetalae</taxon>
        <taxon>rosids</taxon>
        <taxon>fabids</taxon>
        <taxon>Fabales</taxon>
        <taxon>Fabaceae</taxon>
        <taxon>Papilionoideae</taxon>
        <taxon>50 kb inversion clade</taxon>
        <taxon>NPAAA clade</taxon>
        <taxon>indigoferoid/millettioid clade</taxon>
        <taxon>Phaseoleae</taxon>
        <taxon>Vigna</taxon>
    </lineage>
</organism>
<protein>
    <submittedName>
        <fullName evidence="2">Uncharacterized protein</fullName>
    </submittedName>
</protein>
<dbReference type="EMBL" id="CM003372">
    <property type="protein sequence ID" value="KOM35509.1"/>
    <property type="molecule type" value="Genomic_DNA"/>
</dbReference>
<dbReference type="Proteomes" id="UP000053144">
    <property type="component" value="Chromosome 2"/>
</dbReference>
<evidence type="ECO:0000256" key="1">
    <source>
        <dbReference type="SAM" id="MobiDB-lite"/>
    </source>
</evidence>
<gene>
    <name evidence="2" type="ORF">LR48_Vigan02g165900</name>
</gene>
<feature type="region of interest" description="Disordered" evidence="1">
    <location>
        <begin position="1"/>
        <end position="28"/>
    </location>
</feature>
<feature type="compositionally biased region" description="Basic residues" evidence="1">
    <location>
        <begin position="1"/>
        <end position="15"/>
    </location>
</feature>
<reference evidence="3" key="1">
    <citation type="journal article" date="2015" name="Proc. Natl. Acad. Sci. U.S.A.">
        <title>Genome sequencing of adzuki bean (Vigna angularis) provides insight into high starch and low fat accumulation and domestication.</title>
        <authorList>
            <person name="Yang K."/>
            <person name="Tian Z."/>
            <person name="Chen C."/>
            <person name="Luo L."/>
            <person name="Zhao B."/>
            <person name="Wang Z."/>
            <person name="Yu L."/>
            <person name="Li Y."/>
            <person name="Sun Y."/>
            <person name="Li W."/>
            <person name="Chen Y."/>
            <person name="Li Y."/>
            <person name="Zhang Y."/>
            <person name="Ai D."/>
            <person name="Zhao J."/>
            <person name="Shang C."/>
            <person name="Ma Y."/>
            <person name="Wu B."/>
            <person name="Wang M."/>
            <person name="Gao L."/>
            <person name="Sun D."/>
            <person name="Zhang P."/>
            <person name="Guo F."/>
            <person name="Wang W."/>
            <person name="Li Y."/>
            <person name="Wang J."/>
            <person name="Varshney R.K."/>
            <person name="Wang J."/>
            <person name="Ling H.Q."/>
            <person name="Wan P."/>
        </authorList>
    </citation>
    <scope>NUCLEOTIDE SEQUENCE</scope>
    <source>
        <strain evidence="3">cv. Jingnong 6</strain>
    </source>
</reference>
<proteinExistence type="predicted"/>
<accession>A0A0L9TZC7</accession>
<sequence length="122" mass="14421">MVDSRHKMKTRRRTRGSSSAQPRAPRSAIDKWLSNTEKHREFVHFWKHKKLIASKYVTLGWYRFYGFQFPNLMEDQGLKHFVEQKGVVYPDLVCVSYFNLRLRDGMATTKVKGVNIIIDDDI</sequence>
<name>A0A0L9TZC7_PHAAN</name>
<evidence type="ECO:0000313" key="2">
    <source>
        <dbReference type="EMBL" id="KOM35509.1"/>
    </source>
</evidence>
<feature type="compositionally biased region" description="Low complexity" evidence="1">
    <location>
        <begin position="17"/>
        <end position="27"/>
    </location>
</feature>
<dbReference type="Gramene" id="KOM35509">
    <property type="protein sequence ID" value="KOM35509"/>
    <property type="gene ID" value="LR48_Vigan02g165900"/>
</dbReference>